<dbReference type="AlphaFoldDB" id="A0A2I1M6W6"/>
<dbReference type="EMBL" id="PKGS01000005">
    <property type="protein sequence ID" value="PKZ15829.1"/>
    <property type="molecule type" value="Genomic_DNA"/>
</dbReference>
<dbReference type="RefSeq" id="WP_101540647.1">
    <property type="nucleotide sequence ID" value="NZ_PKGS01000005.1"/>
</dbReference>
<keyword evidence="3" id="KW-1185">Reference proteome</keyword>
<evidence type="ECO:0000313" key="3">
    <source>
        <dbReference type="Proteomes" id="UP000234335"/>
    </source>
</evidence>
<accession>A0A2I1M6W6</accession>
<dbReference type="PROSITE" id="PS00383">
    <property type="entry name" value="TYR_PHOSPHATASE_1"/>
    <property type="match status" value="1"/>
</dbReference>
<dbReference type="PANTHER" id="PTHR31126">
    <property type="entry name" value="TYROSINE-PROTEIN PHOSPHATASE"/>
    <property type="match status" value="1"/>
</dbReference>
<proteinExistence type="inferred from homology"/>
<protein>
    <submittedName>
        <fullName evidence="2">Protein-tyrosine-phosphatase</fullName>
    </submittedName>
</protein>
<dbReference type="GO" id="GO:0004721">
    <property type="term" value="F:phosphoprotein phosphatase activity"/>
    <property type="evidence" value="ECO:0007669"/>
    <property type="project" value="InterPro"/>
</dbReference>
<comment type="caution">
    <text evidence="2">The sequence shown here is derived from an EMBL/GenBank/DDBJ whole genome shotgun (WGS) entry which is preliminary data.</text>
</comment>
<gene>
    <name evidence="2" type="ORF">CYJ34_07365</name>
</gene>
<comment type="similarity">
    <text evidence="1">Belongs to the protein-tyrosine phosphatase family.</text>
</comment>
<dbReference type="InterPro" id="IPR016130">
    <property type="entry name" value="Tyr_Pase_AS"/>
</dbReference>
<name>A0A2I1M6W6_9FIRM</name>
<dbReference type="Gene3D" id="3.90.190.10">
    <property type="entry name" value="Protein tyrosine phosphatase superfamily"/>
    <property type="match status" value="1"/>
</dbReference>
<reference evidence="2 3" key="1">
    <citation type="submission" date="2017-12" db="EMBL/GenBank/DDBJ databases">
        <title>Phylogenetic diversity of female urinary microbiome.</title>
        <authorList>
            <person name="Thomas-White K."/>
            <person name="Wolfe A.J."/>
        </authorList>
    </citation>
    <scope>NUCLEOTIDE SEQUENCE [LARGE SCALE GENOMIC DNA]</scope>
    <source>
        <strain evidence="2 3">UMB0119</strain>
    </source>
</reference>
<dbReference type="PANTHER" id="PTHR31126:SF1">
    <property type="entry name" value="TYROSINE SPECIFIC PROTEIN PHOSPHATASES DOMAIN-CONTAINING PROTEIN"/>
    <property type="match status" value="1"/>
</dbReference>
<dbReference type="InterPro" id="IPR026893">
    <property type="entry name" value="Tyr/Ser_Pase_IphP-type"/>
</dbReference>
<dbReference type="InterPro" id="IPR029021">
    <property type="entry name" value="Prot-tyrosine_phosphatase-like"/>
</dbReference>
<dbReference type="Proteomes" id="UP000234335">
    <property type="component" value="Unassembled WGS sequence"/>
</dbReference>
<evidence type="ECO:0000313" key="2">
    <source>
        <dbReference type="EMBL" id="PKZ15829.1"/>
    </source>
</evidence>
<dbReference type="Pfam" id="PF13350">
    <property type="entry name" value="Y_phosphatase3"/>
    <property type="match status" value="1"/>
</dbReference>
<evidence type="ECO:0000256" key="1">
    <source>
        <dbReference type="ARBA" id="ARBA00009580"/>
    </source>
</evidence>
<sequence length="238" mass="28001">MQYCKRLALDNVKNARDLGGVPTLDGNITKWNNFLRTANLDDISDSEIKTLKDYGIETIIDLRREREIHFGSEEHKRIIDNFNFNHISLAPDNEFRKEEIEQIINKEISIGTTYRNLIDNFSKIRQIMEVFAKTEKAILFHCQEGKDRTGIISMILLGLANVARADIIADYEISSAYLGYIERYDEHEPFSVFRITNPYYMKEAYDYIERKYKTFEDYLLYAKVDQDIIDKVKNKLIN</sequence>
<organism evidence="2 3">
    <name type="scientific">Anaerococcus octavius</name>
    <dbReference type="NCBI Taxonomy" id="54007"/>
    <lineage>
        <taxon>Bacteria</taxon>
        <taxon>Bacillati</taxon>
        <taxon>Bacillota</taxon>
        <taxon>Tissierellia</taxon>
        <taxon>Tissierellales</taxon>
        <taxon>Peptoniphilaceae</taxon>
        <taxon>Anaerococcus</taxon>
    </lineage>
</organism>
<dbReference type="SUPFAM" id="SSF52799">
    <property type="entry name" value="(Phosphotyrosine protein) phosphatases II"/>
    <property type="match status" value="1"/>
</dbReference>